<feature type="compositionally biased region" description="Basic and acidic residues" evidence="1">
    <location>
        <begin position="102"/>
        <end position="115"/>
    </location>
</feature>
<comment type="caution">
    <text evidence="2">The sequence shown here is derived from an EMBL/GenBank/DDBJ whole genome shotgun (WGS) entry which is preliminary data.</text>
</comment>
<feature type="compositionally biased region" description="Basic and acidic residues" evidence="1">
    <location>
        <begin position="65"/>
        <end position="88"/>
    </location>
</feature>
<dbReference type="EMBL" id="JANPWB010000006">
    <property type="protein sequence ID" value="KAJ1178685.1"/>
    <property type="molecule type" value="Genomic_DNA"/>
</dbReference>
<accession>A0AAV7TQF5</accession>
<name>A0AAV7TQF5_PLEWA</name>
<keyword evidence="3" id="KW-1185">Reference proteome</keyword>
<proteinExistence type="predicted"/>
<feature type="region of interest" description="Disordered" evidence="1">
    <location>
        <begin position="65"/>
        <end position="115"/>
    </location>
</feature>
<dbReference type="Proteomes" id="UP001066276">
    <property type="component" value="Chromosome 3_2"/>
</dbReference>
<protein>
    <submittedName>
        <fullName evidence="2">Uncharacterized protein</fullName>
    </submittedName>
</protein>
<evidence type="ECO:0000313" key="3">
    <source>
        <dbReference type="Proteomes" id="UP001066276"/>
    </source>
</evidence>
<dbReference type="AlphaFoldDB" id="A0AAV7TQF5"/>
<evidence type="ECO:0000313" key="2">
    <source>
        <dbReference type="EMBL" id="KAJ1178685.1"/>
    </source>
</evidence>
<sequence>MAIPSELYWLPEKENTNQVKDKSKAGTQTTTMRDFYFQEDDTVSTLLLDAVQWRRDLGQQEVRYKEEGKRAEAAHTEYEEDREIKEIRGSNTRIVPNAENQQPEREQDDQCGKGD</sequence>
<gene>
    <name evidence="2" type="ORF">NDU88_003927</name>
</gene>
<organism evidence="2 3">
    <name type="scientific">Pleurodeles waltl</name>
    <name type="common">Iberian ribbed newt</name>
    <dbReference type="NCBI Taxonomy" id="8319"/>
    <lineage>
        <taxon>Eukaryota</taxon>
        <taxon>Metazoa</taxon>
        <taxon>Chordata</taxon>
        <taxon>Craniata</taxon>
        <taxon>Vertebrata</taxon>
        <taxon>Euteleostomi</taxon>
        <taxon>Amphibia</taxon>
        <taxon>Batrachia</taxon>
        <taxon>Caudata</taxon>
        <taxon>Salamandroidea</taxon>
        <taxon>Salamandridae</taxon>
        <taxon>Pleurodelinae</taxon>
        <taxon>Pleurodeles</taxon>
    </lineage>
</organism>
<reference evidence="2" key="1">
    <citation type="journal article" date="2022" name="bioRxiv">
        <title>Sequencing and chromosome-scale assembly of the giantPleurodeles waltlgenome.</title>
        <authorList>
            <person name="Brown T."/>
            <person name="Elewa A."/>
            <person name="Iarovenko S."/>
            <person name="Subramanian E."/>
            <person name="Araus A.J."/>
            <person name="Petzold A."/>
            <person name="Susuki M."/>
            <person name="Suzuki K.-i.T."/>
            <person name="Hayashi T."/>
            <person name="Toyoda A."/>
            <person name="Oliveira C."/>
            <person name="Osipova E."/>
            <person name="Leigh N.D."/>
            <person name="Simon A."/>
            <person name="Yun M.H."/>
        </authorList>
    </citation>
    <scope>NUCLEOTIDE SEQUENCE</scope>
    <source>
        <strain evidence="2">20211129_DDA</strain>
        <tissue evidence="2">Liver</tissue>
    </source>
</reference>
<evidence type="ECO:0000256" key="1">
    <source>
        <dbReference type="SAM" id="MobiDB-lite"/>
    </source>
</evidence>
<feature type="compositionally biased region" description="Polar residues" evidence="1">
    <location>
        <begin position="89"/>
        <end position="101"/>
    </location>
</feature>